<accession>R7SD17</accession>
<protein>
    <submittedName>
        <fullName evidence="2">Uncharacterized protein</fullName>
    </submittedName>
</protein>
<keyword evidence="3" id="KW-1185">Reference proteome</keyword>
<dbReference type="AlphaFoldDB" id="R7SD17"/>
<gene>
    <name evidence="2" type="ORF">CONPUDRAFT_78517</name>
</gene>
<proteinExistence type="predicted"/>
<evidence type="ECO:0000313" key="2">
    <source>
        <dbReference type="EMBL" id="EIW73730.1"/>
    </source>
</evidence>
<evidence type="ECO:0000256" key="1">
    <source>
        <dbReference type="SAM" id="MobiDB-lite"/>
    </source>
</evidence>
<organism evidence="2 3">
    <name type="scientific">Coniophora puteana (strain RWD-64-598)</name>
    <name type="common">Brown rot fungus</name>
    <dbReference type="NCBI Taxonomy" id="741705"/>
    <lineage>
        <taxon>Eukaryota</taxon>
        <taxon>Fungi</taxon>
        <taxon>Dikarya</taxon>
        <taxon>Basidiomycota</taxon>
        <taxon>Agaricomycotina</taxon>
        <taxon>Agaricomycetes</taxon>
        <taxon>Agaricomycetidae</taxon>
        <taxon>Boletales</taxon>
        <taxon>Coniophorineae</taxon>
        <taxon>Coniophoraceae</taxon>
        <taxon>Coniophora</taxon>
    </lineage>
</organism>
<dbReference type="Proteomes" id="UP000053558">
    <property type="component" value="Unassembled WGS sequence"/>
</dbReference>
<feature type="non-terminal residue" evidence="2">
    <location>
        <position position="116"/>
    </location>
</feature>
<dbReference type="EMBL" id="JH711748">
    <property type="protein sequence ID" value="EIW73730.1"/>
    <property type="molecule type" value="Genomic_DNA"/>
</dbReference>
<dbReference type="RefSeq" id="XP_007776091.1">
    <property type="nucleotide sequence ID" value="XM_007777901.1"/>
</dbReference>
<sequence length="116" mass="12492">MTGIVRFDDVKITPNVSVGLASKRFYILPVPFIPTVVPSCELMLPMLSFPLLWCSSQAMGPDSGTGRKGVGPAVGKVPKSTGGKGRQAVGRVVEKGKKEVKRMYEAVTKKRGRTKT</sequence>
<dbReference type="GeneID" id="19209778"/>
<reference evidence="3" key="1">
    <citation type="journal article" date="2012" name="Science">
        <title>The Paleozoic origin of enzymatic lignin decomposition reconstructed from 31 fungal genomes.</title>
        <authorList>
            <person name="Floudas D."/>
            <person name="Binder M."/>
            <person name="Riley R."/>
            <person name="Barry K."/>
            <person name="Blanchette R.A."/>
            <person name="Henrissat B."/>
            <person name="Martinez A.T."/>
            <person name="Otillar R."/>
            <person name="Spatafora J.W."/>
            <person name="Yadav J.S."/>
            <person name="Aerts A."/>
            <person name="Benoit I."/>
            <person name="Boyd A."/>
            <person name="Carlson A."/>
            <person name="Copeland A."/>
            <person name="Coutinho P.M."/>
            <person name="de Vries R.P."/>
            <person name="Ferreira P."/>
            <person name="Findley K."/>
            <person name="Foster B."/>
            <person name="Gaskell J."/>
            <person name="Glotzer D."/>
            <person name="Gorecki P."/>
            <person name="Heitman J."/>
            <person name="Hesse C."/>
            <person name="Hori C."/>
            <person name="Igarashi K."/>
            <person name="Jurgens J.A."/>
            <person name="Kallen N."/>
            <person name="Kersten P."/>
            <person name="Kohler A."/>
            <person name="Kuees U."/>
            <person name="Kumar T.K.A."/>
            <person name="Kuo A."/>
            <person name="LaButti K."/>
            <person name="Larrondo L.F."/>
            <person name="Lindquist E."/>
            <person name="Ling A."/>
            <person name="Lombard V."/>
            <person name="Lucas S."/>
            <person name="Lundell T."/>
            <person name="Martin R."/>
            <person name="McLaughlin D.J."/>
            <person name="Morgenstern I."/>
            <person name="Morin E."/>
            <person name="Murat C."/>
            <person name="Nagy L.G."/>
            <person name="Nolan M."/>
            <person name="Ohm R.A."/>
            <person name="Patyshakuliyeva A."/>
            <person name="Rokas A."/>
            <person name="Ruiz-Duenas F.J."/>
            <person name="Sabat G."/>
            <person name="Salamov A."/>
            <person name="Samejima M."/>
            <person name="Schmutz J."/>
            <person name="Slot J.C."/>
            <person name="St John F."/>
            <person name="Stenlid J."/>
            <person name="Sun H."/>
            <person name="Sun S."/>
            <person name="Syed K."/>
            <person name="Tsang A."/>
            <person name="Wiebenga A."/>
            <person name="Young D."/>
            <person name="Pisabarro A."/>
            <person name="Eastwood D.C."/>
            <person name="Martin F."/>
            <person name="Cullen D."/>
            <person name="Grigoriev I.V."/>
            <person name="Hibbett D.S."/>
        </authorList>
    </citation>
    <scope>NUCLEOTIDE SEQUENCE [LARGE SCALE GENOMIC DNA]</scope>
    <source>
        <strain evidence="3">RWD-64-598 SS2</strain>
    </source>
</reference>
<name>R7SD17_CONPW</name>
<evidence type="ECO:0000313" key="3">
    <source>
        <dbReference type="Proteomes" id="UP000053558"/>
    </source>
</evidence>
<dbReference type="KEGG" id="cput:CONPUDRAFT_78517"/>
<feature type="region of interest" description="Disordered" evidence="1">
    <location>
        <begin position="62"/>
        <end position="90"/>
    </location>
</feature>